<proteinExistence type="predicted"/>
<gene>
    <name evidence="3" type="ORF">BJ508DRAFT_112877</name>
</gene>
<feature type="region of interest" description="Disordered" evidence="1">
    <location>
        <begin position="295"/>
        <end position="333"/>
    </location>
</feature>
<dbReference type="Pfam" id="PF12776">
    <property type="entry name" value="Myb_DNA-bind_3"/>
    <property type="match status" value="1"/>
</dbReference>
<dbReference type="PANTHER" id="PTHR47584">
    <property type="match status" value="1"/>
</dbReference>
<name>A0A3N4I627_ASCIM</name>
<reference evidence="3 4" key="1">
    <citation type="journal article" date="2018" name="Nat. Ecol. Evol.">
        <title>Pezizomycetes genomes reveal the molecular basis of ectomycorrhizal truffle lifestyle.</title>
        <authorList>
            <person name="Murat C."/>
            <person name="Payen T."/>
            <person name="Noel B."/>
            <person name="Kuo A."/>
            <person name="Morin E."/>
            <person name="Chen J."/>
            <person name="Kohler A."/>
            <person name="Krizsan K."/>
            <person name="Balestrini R."/>
            <person name="Da Silva C."/>
            <person name="Montanini B."/>
            <person name="Hainaut M."/>
            <person name="Levati E."/>
            <person name="Barry K.W."/>
            <person name="Belfiori B."/>
            <person name="Cichocki N."/>
            <person name="Clum A."/>
            <person name="Dockter R.B."/>
            <person name="Fauchery L."/>
            <person name="Guy J."/>
            <person name="Iotti M."/>
            <person name="Le Tacon F."/>
            <person name="Lindquist E.A."/>
            <person name="Lipzen A."/>
            <person name="Malagnac F."/>
            <person name="Mello A."/>
            <person name="Molinier V."/>
            <person name="Miyauchi S."/>
            <person name="Poulain J."/>
            <person name="Riccioni C."/>
            <person name="Rubini A."/>
            <person name="Sitrit Y."/>
            <person name="Splivallo R."/>
            <person name="Traeger S."/>
            <person name="Wang M."/>
            <person name="Zifcakova L."/>
            <person name="Wipf D."/>
            <person name="Zambonelli A."/>
            <person name="Paolocci F."/>
            <person name="Nowrousian M."/>
            <person name="Ottonello S."/>
            <person name="Baldrian P."/>
            <person name="Spatafora J.W."/>
            <person name="Henrissat B."/>
            <person name="Nagy L.G."/>
            <person name="Aury J.M."/>
            <person name="Wincker P."/>
            <person name="Grigoriev I.V."/>
            <person name="Bonfante P."/>
            <person name="Martin F.M."/>
        </authorList>
    </citation>
    <scope>NUCLEOTIDE SEQUENCE [LARGE SCALE GENOMIC DNA]</scope>
    <source>
        <strain evidence="3 4">RN42</strain>
    </source>
</reference>
<feature type="region of interest" description="Disordered" evidence="1">
    <location>
        <begin position="19"/>
        <end position="151"/>
    </location>
</feature>
<dbReference type="InterPro" id="IPR024752">
    <property type="entry name" value="Myb/SANT-like_dom"/>
</dbReference>
<dbReference type="STRING" id="1160509.A0A3N4I627"/>
<evidence type="ECO:0000256" key="1">
    <source>
        <dbReference type="SAM" id="MobiDB-lite"/>
    </source>
</evidence>
<organism evidence="3 4">
    <name type="scientific">Ascobolus immersus RN42</name>
    <dbReference type="NCBI Taxonomy" id="1160509"/>
    <lineage>
        <taxon>Eukaryota</taxon>
        <taxon>Fungi</taxon>
        <taxon>Dikarya</taxon>
        <taxon>Ascomycota</taxon>
        <taxon>Pezizomycotina</taxon>
        <taxon>Pezizomycetes</taxon>
        <taxon>Pezizales</taxon>
        <taxon>Ascobolaceae</taxon>
        <taxon>Ascobolus</taxon>
    </lineage>
</organism>
<dbReference type="PANTHER" id="PTHR47584:SF14">
    <property type="entry name" value="L10-INTERACTING MYB DOMAIN-CONTAINING PROTEIN-LIKE"/>
    <property type="match status" value="1"/>
</dbReference>
<dbReference type="InterPro" id="IPR045026">
    <property type="entry name" value="LIMYB"/>
</dbReference>
<evidence type="ECO:0000313" key="3">
    <source>
        <dbReference type="EMBL" id="RPA81519.1"/>
    </source>
</evidence>
<accession>A0A3N4I627</accession>
<evidence type="ECO:0000259" key="2">
    <source>
        <dbReference type="Pfam" id="PF12776"/>
    </source>
</evidence>
<feature type="compositionally biased region" description="Basic and acidic residues" evidence="1">
    <location>
        <begin position="106"/>
        <end position="115"/>
    </location>
</feature>
<feature type="compositionally biased region" description="Polar residues" evidence="1">
    <location>
        <begin position="317"/>
        <end position="333"/>
    </location>
</feature>
<dbReference type="AlphaFoldDB" id="A0A3N4I627"/>
<feature type="domain" description="Myb/SANT-like" evidence="2">
    <location>
        <begin position="155"/>
        <end position="249"/>
    </location>
</feature>
<sequence length="350" mass="38132">MSFSPRHHSSHNNIIHFRAHAAKSQPMPPKRKNSATEAAQLSNPAPARRRTARGKAVPIPEAPTATPPPTKKPRAKPKTKTSTTRQSMSVMMEEQGEGTEMGFANGDREEGDQRHAPPTAQTPTNDLATCTTSTQASSTQASTTSGSTGTGSKTHWTLLMTGKLVEMLKQMILDGRRSDNKFKMDVWNEISGAIITKAGGPMTLTGTKCQARYDTLKKDFDVWKRLSTASGWGCNPVTGQIEQDSIECWEEEIAVASNKSLVRRLQNEPLPFCWELDFIFSGVTATGTQALHPSQVGEIARLPPPYNVTRDRKTPAPGSSTPRSQSQNTIGQQISGSLETIAADFSRMIE</sequence>
<keyword evidence="4" id="KW-1185">Reference proteome</keyword>
<dbReference type="OrthoDB" id="5346818at2759"/>
<dbReference type="EMBL" id="ML119679">
    <property type="protein sequence ID" value="RPA81519.1"/>
    <property type="molecule type" value="Genomic_DNA"/>
</dbReference>
<protein>
    <recommendedName>
        <fullName evidence="2">Myb/SANT-like domain-containing protein</fullName>
    </recommendedName>
</protein>
<feature type="compositionally biased region" description="Low complexity" evidence="1">
    <location>
        <begin position="128"/>
        <end position="151"/>
    </location>
</feature>
<evidence type="ECO:0000313" key="4">
    <source>
        <dbReference type="Proteomes" id="UP000275078"/>
    </source>
</evidence>
<dbReference type="Proteomes" id="UP000275078">
    <property type="component" value="Unassembled WGS sequence"/>
</dbReference>